<dbReference type="Proteomes" id="UP000002791">
    <property type="component" value="Chromosome"/>
</dbReference>
<evidence type="ECO:0000256" key="7">
    <source>
        <dbReference type="ARBA" id="ARBA00023136"/>
    </source>
</evidence>
<dbReference type="eggNOG" id="COG2239">
    <property type="taxonomic scope" value="Bacteria"/>
</dbReference>
<dbReference type="Pfam" id="PF00571">
    <property type="entry name" value="CBS"/>
    <property type="match status" value="2"/>
</dbReference>
<evidence type="ECO:0000256" key="4">
    <source>
        <dbReference type="ARBA" id="ARBA00022692"/>
    </source>
</evidence>
<dbReference type="CDD" id="cd04606">
    <property type="entry name" value="CBS_pair_Mg_transporter"/>
    <property type="match status" value="1"/>
</dbReference>
<dbReference type="Gene3D" id="3.10.580.10">
    <property type="entry name" value="CBS-domain"/>
    <property type="match status" value="1"/>
</dbReference>
<dbReference type="SUPFAM" id="SSF54631">
    <property type="entry name" value="CBS-domain pair"/>
    <property type="match status" value="1"/>
</dbReference>
<sequence length="468" mass="50234">MRDHVYPRGIPLGGDWREYVAAMAAQPTETLRDLLEDNDLPGLQGWLAEHQPYEVADEIARADAVHAVLLFRLLDKERALTVFEELDPTDQQKVLSGLREPAFRDVVERMAPDDRARLLGEAPAKFARHVLAGLSPREREYTAALLGYPEHSVGRYMTPETVAVRHHMSADEALAVVRRKGADAETVYTLPVIDDRRCFLGTVSLRDLVLSAPESPVAEIADADAPQVRATADVEEAARLMQDTNVLALPVTDSENRVLGLLTIDDAFEVIEAADTEDIARQSGSTPWAGHYMSASVVELARARAVWLLLLILAATLTVNVLQVFEDTLASVTALALFIPLLVGTGGNAGAQAATAAVRALAVGEVRTRDVLRVAWRECRVGLVLGAMLAAVALVIGTLLVDVTVAASVAVSLVAVCAWAATIGSTMPLLAKRVGIDPAVISAPLVTTLVDATGLIIYFLVARLVFGL</sequence>
<dbReference type="EMBL" id="CM001440">
    <property type="protein sequence ID" value="EHR63235.1"/>
    <property type="molecule type" value="Genomic_DNA"/>
</dbReference>
<dbReference type="SUPFAM" id="SSF161093">
    <property type="entry name" value="MgtE membrane domain-like"/>
    <property type="match status" value="1"/>
</dbReference>
<feature type="domain" description="CBS" evidence="10">
    <location>
        <begin position="157"/>
        <end position="219"/>
    </location>
</feature>
<dbReference type="InterPro" id="IPR036739">
    <property type="entry name" value="SLC41_membr_dom_sf"/>
</dbReference>
<keyword evidence="6 9" id="KW-1133">Transmembrane helix</keyword>
<keyword evidence="3 9" id="KW-0813">Transport</keyword>
<dbReference type="SUPFAM" id="SSF158791">
    <property type="entry name" value="MgtE N-terminal domain-like"/>
    <property type="match status" value="1"/>
</dbReference>
<dbReference type="HOGENOM" id="CLU_037408_2_2_11"/>
<dbReference type="PANTHER" id="PTHR43773">
    <property type="entry name" value="MAGNESIUM TRANSPORTER MGTE"/>
    <property type="match status" value="1"/>
</dbReference>
<keyword evidence="4 9" id="KW-0812">Transmembrane</keyword>
<dbReference type="InterPro" id="IPR006669">
    <property type="entry name" value="MgtE_transporter"/>
</dbReference>
<dbReference type="Pfam" id="PF01769">
    <property type="entry name" value="MgtE"/>
    <property type="match status" value="1"/>
</dbReference>
<feature type="transmembrane region" description="Helical" evidence="9">
    <location>
        <begin position="305"/>
        <end position="325"/>
    </location>
</feature>
<dbReference type="PANTHER" id="PTHR43773:SF1">
    <property type="entry name" value="MAGNESIUM TRANSPORTER MGTE"/>
    <property type="match status" value="1"/>
</dbReference>
<evidence type="ECO:0000313" key="12">
    <source>
        <dbReference type="Proteomes" id="UP000002791"/>
    </source>
</evidence>
<protein>
    <recommendedName>
        <fullName evidence="9">Magnesium transporter MgtE</fullName>
    </recommendedName>
</protein>
<feature type="transmembrane region" description="Helical" evidence="9">
    <location>
        <begin position="443"/>
        <end position="466"/>
    </location>
</feature>
<dbReference type="PROSITE" id="PS51371">
    <property type="entry name" value="CBS"/>
    <property type="match status" value="2"/>
</dbReference>
<feature type="transmembrane region" description="Helical" evidence="9">
    <location>
        <begin position="381"/>
        <end position="401"/>
    </location>
</feature>
<dbReference type="InterPro" id="IPR006668">
    <property type="entry name" value="Mg_transptr_MgtE_intracell_dom"/>
</dbReference>
<keyword evidence="8" id="KW-0129">CBS domain</keyword>
<dbReference type="GO" id="GO:0046872">
    <property type="term" value="F:metal ion binding"/>
    <property type="evidence" value="ECO:0007669"/>
    <property type="project" value="UniProtKB-KW"/>
</dbReference>
<comment type="subcellular location">
    <subcellularLocation>
        <location evidence="9">Cell membrane</location>
        <topology evidence="9">Multi-pass membrane protein</topology>
    </subcellularLocation>
    <subcellularLocation>
        <location evidence="1">Membrane</location>
        <topology evidence="1">Multi-pass membrane protein</topology>
    </subcellularLocation>
</comment>
<dbReference type="SMART" id="SM00116">
    <property type="entry name" value="CBS"/>
    <property type="match status" value="2"/>
</dbReference>
<evidence type="ECO:0000256" key="9">
    <source>
        <dbReference type="RuleBase" id="RU362011"/>
    </source>
</evidence>
<feature type="domain" description="CBS" evidence="10">
    <location>
        <begin position="221"/>
        <end position="279"/>
    </location>
</feature>
<proteinExistence type="inferred from homology"/>
<evidence type="ECO:0000256" key="2">
    <source>
        <dbReference type="ARBA" id="ARBA00009749"/>
    </source>
</evidence>
<evidence type="ECO:0000256" key="8">
    <source>
        <dbReference type="PROSITE-ProRule" id="PRU00703"/>
    </source>
</evidence>
<evidence type="ECO:0000256" key="3">
    <source>
        <dbReference type="ARBA" id="ARBA00022448"/>
    </source>
</evidence>
<dbReference type="GO" id="GO:0015095">
    <property type="term" value="F:magnesium ion transmembrane transporter activity"/>
    <property type="evidence" value="ECO:0007669"/>
    <property type="project" value="UniProtKB-UniRule"/>
</dbReference>
<dbReference type="SMART" id="SM00924">
    <property type="entry name" value="MgtE_N"/>
    <property type="match status" value="1"/>
</dbReference>
<comment type="subunit">
    <text evidence="9">Homodimer.</text>
</comment>
<name>H5XNY6_9PSEU</name>
<dbReference type="InterPro" id="IPR006667">
    <property type="entry name" value="SLC41_membr_dom"/>
</dbReference>
<dbReference type="InterPro" id="IPR038076">
    <property type="entry name" value="MgtE_N_sf"/>
</dbReference>
<dbReference type="Pfam" id="PF03448">
    <property type="entry name" value="MgtE_N"/>
    <property type="match status" value="1"/>
</dbReference>
<dbReference type="Gene3D" id="1.25.60.10">
    <property type="entry name" value="MgtE N-terminal domain-like"/>
    <property type="match status" value="1"/>
</dbReference>
<organism evidence="11 12">
    <name type="scientific">Saccharomonospora cyanea NA-134</name>
    <dbReference type="NCBI Taxonomy" id="882082"/>
    <lineage>
        <taxon>Bacteria</taxon>
        <taxon>Bacillati</taxon>
        <taxon>Actinomycetota</taxon>
        <taxon>Actinomycetes</taxon>
        <taxon>Pseudonocardiales</taxon>
        <taxon>Pseudonocardiaceae</taxon>
        <taxon>Saccharomonospora</taxon>
    </lineage>
</organism>
<dbReference type="InterPro" id="IPR000644">
    <property type="entry name" value="CBS_dom"/>
</dbReference>
<feature type="transmembrane region" description="Helical" evidence="9">
    <location>
        <begin position="407"/>
        <end position="431"/>
    </location>
</feature>
<dbReference type="GO" id="GO:0005886">
    <property type="term" value="C:plasma membrane"/>
    <property type="evidence" value="ECO:0007669"/>
    <property type="project" value="UniProtKB-SubCell"/>
</dbReference>
<keyword evidence="9" id="KW-0479">Metal-binding</keyword>
<keyword evidence="9" id="KW-1003">Cell membrane</keyword>
<dbReference type="NCBIfam" id="TIGR00400">
    <property type="entry name" value="mgtE"/>
    <property type="match status" value="1"/>
</dbReference>
<dbReference type="AlphaFoldDB" id="H5XNY6"/>
<evidence type="ECO:0000256" key="5">
    <source>
        <dbReference type="ARBA" id="ARBA00022842"/>
    </source>
</evidence>
<gene>
    <name evidence="11" type="ORF">SaccyDRAFT_4425</name>
</gene>
<evidence type="ECO:0000259" key="10">
    <source>
        <dbReference type="PROSITE" id="PS51371"/>
    </source>
</evidence>
<dbReference type="STRING" id="882082.SaccyDRAFT_4425"/>
<accession>H5XNY6</accession>
<dbReference type="Gene3D" id="1.10.357.20">
    <property type="entry name" value="SLC41 divalent cation transporters, integral membrane domain"/>
    <property type="match status" value="1"/>
</dbReference>
<comment type="function">
    <text evidence="9">Acts as a magnesium transporter.</text>
</comment>
<evidence type="ECO:0000256" key="6">
    <source>
        <dbReference type="ARBA" id="ARBA00022989"/>
    </source>
</evidence>
<feature type="transmembrane region" description="Helical" evidence="9">
    <location>
        <begin position="337"/>
        <end position="361"/>
    </location>
</feature>
<reference evidence="11 12" key="1">
    <citation type="submission" date="2011-11" db="EMBL/GenBank/DDBJ databases">
        <title>The Noncontiguous Finished sequence of Saccharomonospora cyanea NA-134.</title>
        <authorList>
            <consortium name="US DOE Joint Genome Institute"/>
            <person name="Lucas S."/>
            <person name="Han J."/>
            <person name="Lapidus A."/>
            <person name="Cheng J.-F."/>
            <person name="Goodwin L."/>
            <person name="Pitluck S."/>
            <person name="Peters L."/>
            <person name="Ovchinnikova G."/>
            <person name="Lu M."/>
            <person name="Detter J.C."/>
            <person name="Han C."/>
            <person name="Tapia R."/>
            <person name="Land M."/>
            <person name="Hauser L."/>
            <person name="Kyrpides N."/>
            <person name="Ivanova N."/>
            <person name="Pagani I."/>
            <person name="Brambilla E.-M."/>
            <person name="Klenk H.-P."/>
            <person name="Woyke T."/>
        </authorList>
    </citation>
    <scope>NUCLEOTIDE SEQUENCE [LARGE SCALE GENOMIC DNA]</scope>
    <source>
        <strain evidence="11 12">NA-134</strain>
    </source>
</reference>
<evidence type="ECO:0000313" key="11">
    <source>
        <dbReference type="EMBL" id="EHR63235.1"/>
    </source>
</evidence>
<dbReference type="InterPro" id="IPR046342">
    <property type="entry name" value="CBS_dom_sf"/>
</dbReference>
<comment type="similarity">
    <text evidence="2 9">Belongs to the SLC41A transporter family.</text>
</comment>
<keyword evidence="7 9" id="KW-0472">Membrane</keyword>
<keyword evidence="5 9" id="KW-0460">Magnesium</keyword>
<evidence type="ECO:0000256" key="1">
    <source>
        <dbReference type="ARBA" id="ARBA00004141"/>
    </source>
</evidence>
<keyword evidence="12" id="KW-1185">Reference proteome</keyword>